<sequence>MGDGRQSDTIIGVGRERVFRPQRGEGIRRSLGYMVGLLAGLISVTLGFALGFANGAARLHFDDAEKMPAVVVTADYAKPQLKESPSSIRVSLAGVPDGWASIDNVLLAPGGLSTGDRVTVLYDAERPGHALFPSQLGWTKLMFPGGLLFLVGLVPTIGYGLAIARKVAVYFRR</sequence>
<organism evidence="2 3">
    <name type="scientific">Streptomyces turgidiscabies (strain Car8)</name>
    <dbReference type="NCBI Taxonomy" id="698760"/>
    <lineage>
        <taxon>Bacteria</taxon>
        <taxon>Bacillati</taxon>
        <taxon>Actinomycetota</taxon>
        <taxon>Actinomycetes</taxon>
        <taxon>Kitasatosporales</taxon>
        <taxon>Streptomycetaceae</taxon>
        <taxon>Streptomyces</taxon>
    </lineage>
</organism>
<dbReference type="EMBL" id="AEJB01000053">
    <property type="protein sequence ID" value="ELP70636.1"/>
    <property type="molecule type" value="Genomic_DNA"/>
</dbReference>
<comment type="caution">
    <text evidence="2">The sequence shown here is derived from an EMBL/GenBank/DDBJ whole genome shotgun (WGS) entry which is preliminary data.</text>
</comment>
<name>L7FHW7_STRT8</name>
<gene>
    <name evidence="2" type="ORF">STRTUCAR8_06245</name>
</gene>
<proteinExistence type="predicted"/>
<dbReference type="PATRIC" id="fig|698760.3.peg.733"/>
<reference evidence="2 3" key="1">
    <citation type="journal article" date="2011" name="Plasmid">
        <title>Streptomyces turgidiscabies Car8 contains a modular pathogenicity island that shares virulence genes with other actinobacterial plant pathogens.</title>
        <authorList>
            <person name="Huguet-Tapia J.C."/>
            <person name="Badger J.H."/>
            <person name="Loria R."/>
            <person name="Pettis G.S."/>
        </authorList>
    </citation>
    <scope>NUCLEOTIDE SEQUENCE [LARGE SCALE GENOMIC DNA]</scope>
    <source>
        <strain evidence="2 3">Car8</strain>
    </source>
</reference>
<evidence type="ECO:0000313" key="3">
    <source>
        <dbReference type="Proteomes" id="UP000010931"/>
    </source>
</evidence>
<evidence type="ECO:0008006" key="4">
    <source>
        <dbReference type="Google" id="ProtNLM"/>
    </source>
</evidence>
<protein>
    <recommendedName>
        <fullName evidence="4">DUF3592 domain-containing protein</fullName>
    </recommendedName>
</protein>
<keyword evidence="1" id="KW-0472">Membrane</keyword>
<dbReference type="Proteomes" id="UP000010931">
    <property type="component" value="Unassembled WGS sequence"/>
</dbReference>
<keyword evidence="3" id="KW-1185">Reference proteome</keyword>
<evidence type="ECO:0000256" key="1">
    <source>
        <dbReference type="SAM" id="Phobius"/>
    </source>
</evidence>
<dbReference type="RefSeq" id="WP_006374071.1">
    <property type="nucleotide sequence ID" value="NZ_AEJB01000053.1"/>
</dbReference>
<keyword evidence="1" id="KW-0812">Transmembrane</keyword>
<feature type="transmembrane region" description="Helical" evidence="1">
    <location>
        <begin position="141"/>
        <end position="164"/>
    </location>
</feature>
<dbReference type="AlphaFoldDB" id="L7FHW7"/>
<feature type="transmembrane region" description="Helical" evidence="1">
    <location>
        <begin position="31"/>
        <end position="53"/>
    </location>
</feature>
<keyword evidence="1" id="KW-1133">Transmembrane helix</keyword>
<accession>L7FHW7</accession>
<evidence type="ECO:0000313" key="2">
    <source>
        <dbReference type="EMBL" id="ELP70636.1"/>
    </source>
</evidence>